<dbReference type="RefSeq" id="WP_330136738.1">
    <property type="nucleotide sequence ID" value="NZ_JAUTXY010000019.1"/>
</dbReference>
<keyword evidence="2" id="KW-1185">Reference proteome</keyword>
<evidence type="ECO:0008006" key="3">
    <source>
        <dbReference type="Google" id="ProtNLM"/>
    </source>
</evidence>
<evidence type="ECO:0000313" key="2">
    <source>
        <dbReference type="Proteomes" id="UP001336020"/>
    </source>
</evidence>
<proteinExistence type="predicted"/>
<gene>
    <name evidence="1" type="ORF">Q7514_29065</name>
</gene>
<dbReference type="EMBL" id="JAUTXY010000019">
    <property type="protein sequence ID" value="MEE2061580.1"/>
    <property type="molecule type" value="Genomic_DNA"/>
</dbReference>
<organism evidence="1 2">
    <name type="scientific">Rhodococcus artemisiae</name>
    <dbReference type="NCBI Taxonomy" id="714159"/>
    <lineage>
        <taxon>Bacteria</taxon>
        <taxon>Bacillati</taxon>
        <taxon>Actinomycetota</taxon>
        <taxon>Actinomycetes</taxon>
        <taxon>Mycobacteriales</taxon>
        <taxon>Nocardiaceae</taxon>
        <taxon>Rhodococcus</taxon>
    </lineage>
</organism>
<accession>A0ABU7LJ36</accession>
<evidence type="ECO:0000313" key="1">
    <source>
        <dbReference type="EMBL" id="MEE2061580.1"/>
    </source>
</evidence>
<comment type="caution">
    <text evidence="1">The sequence shown here is derived from an EMBL/GenBank/DDBJ whole genome shotgun (WGS) entry which is preliminary data.</text>
</comment>
<name>A0ABU7LJ36_9NOCA</name>
<dbReference type="Proteomes" id="UP001336020">
    <property type="component" value="Unassembled WGS sequence"/>
</dbReference>
<protein>
    <recommendedName>
        <fullName evidence="3">Autotransporter adhesin-like protein</fullName>
    </recommendedName>
</protein>
<reference evidence="1 2" key="1">
    <citation type="submission" date="2023-07" db="EMBL/GenBank/DDBJ databases">
        <authorList>
            <person name="Girao M."/>
            <person name="Carvalho M.F."/>
        </authorList>
    </citation>
    <scope>NUCLEOTIDE SEQUENCE [LARGE SCALE GENOMIC DNA]</scope>
    <source>
        <strain evidence="1 2">YIM65754</strain>
    </source>
</reference>
<sequence>MSNRKTHRSHPRVLVSRSVEERKKVSHNADSVRERLRNGTRLVVVDSGDQVIELSDKELAPATHDWTLRIVGASRVRIHLATPLPATAQIVATGRSFVEATGHATVHAYTHATVHAFDQCTVHARNFASVSACDSAAVVAVDDAEVSAYDDARVYASDRTRVTAVDSSSVHLSGDAHASVVRGVRVTGPARSNFHVSLPSRSA</sequence>